<evidence type="ECO:0000256" key="5">
    <source>
        <dbReference type="HAMAP-Rule" id="MF_00116"/>
    </source>
</evidence>
<keyword evidence="2 5" id="KW-0378">Hydrolase</keyword>
<dbReference type="PANTHER" id="PTHR11241">
    <property type="entry name" value="DEOXYURIDINE 5'-TRIPHOSPHATE NUCLEOTIDOHYDROLASE"/>
    <property type="match status" value="1"/>
</dbReference>
<comment type="similarity">
    <text evidence="1 5">Belongs to the dUTPase family.</text>
</comment>
<evidence type="ECO:0000256" key="2">
    <source>
        <dbReference type="ARBA" id="ARBA00022801"/>
    </source>
</evidence>
<protein>
    <recommendedName>
        <fullName evidence="5">Deoxyuridine 5'-triphosphate nucleotidohydrolase</fullName>
        <shortName evidence="5">dUTPase</shortName>
        <ecNumber evidence="5">3.6.1.23</ecNumber>
    </recommendedName>
    <alternativeName>
        <fullName evidence="5">dUTP pyrophosphatase</fullName>
    </alternativeName>
</protein>
<dbReference type="STRING" id="1189325.SAMN04488119_101223"/>
<proteinExistence type="inferred from homology"/>
<evidence type="ECO:0000313" key="8">
    <source>
        <dbReference type="Proteomes" id="UP000184066"/>
    </source>
</evidence>
<dbReference type="GO" id="GO:0004170">
    <property type="term" value="F:dUTP diphosphatase activity"/>
    <property type="evidence" value="ECO:0007669"/>
    <property type="project" value="UniProtKB-UniRule"/>
</dbReference>
<dbReference type="RefSeq" id="WP_072746799.1">
    <property type="nucleotide sequence ID" value="NZ_FOHL01000001.1"/>
</dbReference>
<dbReference type="EMBL" id="FRDL01000003">
    <property type="protein sequence ID" value="SHN61898.1"/>
    <property type="molecule type" value="Genomic_DNA"/>
</dbReference>
<evidence type="ECO:0000256" key="4">
    <source>
        <dbReference type="ARBA" id="ARBA00047686"/>
    </source>
</evidence>
<keyword evidence="3 5" id="KW-0546">Nucleotide metabolism</keyword>
<reference evidence="7 8" key="1">
    <citation type="submission" date="2016-12" db="EMBL/GenBank/DDBJ databases">
        <authorList>
            <person name="Song W.-J."/>
            <person name="Kurnit D.M."/>
        </authorList>
    </citation>
    <scope>NUCLEOTIDE SEQUENCE [LARGE SCALE GENOMIC DNA]</scope>
    <source>
        <strain evidence="7 8">CGMCC 1.10808</strain>
    </source>
</reference>
<evidence type="ECO:0000313" key="7">
    <source>
        <dbReference type="EMBL" id="SHN61898.1"/>
    </source>
</evidence>
<sequence length="164" mass="17035">MSRISAAPPEIEIALRLLPGRDPDLPPPAYATAGAAGMDLCANLPERGEMTLAPMARAVVPTGLAVELPAGLEAQIRPRSGLALRHGVTVANAPGTIDSDYRGEVGVLLINLGDAPFVIRHGDRIAQMVVAPVARVRWTLSTRLGDTRRGAGGFGSTGLGGDER</sequence>
<dbReference type="NCBIfam" id="NF001862">
    <property type="entry name" value="PRK00601.1"/>
    <property type="match status" value="1"/>
</dbReference>
<comment type="function">
    <text evidence="5">This enzyme is involved in nucleotide metabolism: it produces dUMP, the immediate precursor of thymidine nucleotides and it decreases the intracellular concentration of dUTP so that uracil cannot be incorporated into DNA.</text>
</comment>
<comment type="catalytic activity">
    <reaction evidence="4 5">
        <text>dUTP + H2O = dUMP + diphosphate + H(+)</text>
        <dbReference type="Rhea" id="RHEA:10248"/>
        <dbReference type="ChEBI" id="CHEBI:15377"/>
        <dbReference type="ChEBI" id="CHEBI:15378"/>
        <dbReference type="ChEBI" id="CHEBI:33019"/>
        <dbReference type="ChEBI" id="CHEBI:61555"/>
        <dbReference type="ChEBI" id="CHEBI:246422"/>
        <dbReference type="EC" id="3.6.1.23"/>
    </reaction>
</comment>
<dbReference type="SUPFAM" id="SSF51283">
    <property type="entry name" value="dUTPase-like"/>
    <property type="match status" value="1"/>
</dbReference>
<dbReference type="GO" id="GO:0006226">
    <property type="term" value="P:dUMP biosynthetic process"/>
    <property type="evidence" value="ECO:0007669"/>
    <property type="project" value="UniProtKB-UniRule"/>
</dbReference>
<feature type="binding site" evidence="5">
    <location>
        <begin position="79"/>
        <end position="81"/>
    </location>
    <ligand>
        <name>substrate</name>
    </ligand>
</feature>
<evidence type="ECO:0000256" key="3">
    <source>
        <dbReference type="ARBA" id="ARBA00023080"/>
    </source>
</evidence>
<evidence type="ECO:0000259" key="6">
    <source>
        <dbReference type="Pfam" id="PF00692"/>
    </source>
</evidence>
<comment type="pathway">
    <text evidence="5">Pyrimidine metabolism; dUMP biosynthesis; dUMP from dCTP (dUTP route): step 2/2.</text>
</comment>
<dbReference type="PANTHER" id="PTHR11241:SF0">
    <property type="entry name" value="DEOXYURIDINE 5'-TRIPHOSPHATE NUCLEOTIDOHYDROLASE"/>
    <property type="match status" value="1"/>
</dbReference>
<dbReference type="InterPro" id="IPR008181">
    <property type="entry name" value="dUTPase"/>
</dbReference>
<organism evidence="7 8">
    <name type="scientific">Oceanicella actignis</name>
    <dbReference type="NCBI Taxonomy" id="1189325"/>
    <lineage>
        <taxon>Bacteria</taxon>
        <taxon>Pseudomonadati</taxon>
        <taxon>Pseudomonadota</taxon>
        <taxon>Alphaproteobacteria</taxon>
        <taxon>Rhodobacterales</taxon>
        <taxon>Paracoccaceae</taxon>
        <taxon>Oceanicella</taxon>
    </lineage>
</organism>
<comment type="caution">
    <text evidence="5">Lacks conserved residue(s) required for the propagation of feature annotation.</text>
</comment>
<dbReference type="InterPro" id="IPR036157">
    <property type="entry name" value="dUTPase-like_sf"/>
</dbReference>
<dbReference type="GO" id="GO:0000287">
    <property type="term" value="F:magnesium ion binding"/>
    <property type="evidence" value="ECO:0007669"/>
    <property type="project" value="UniProtKB-UniRule"/>
</dbReference>
<dbReference type="Gene3D" id="2.70.40.10">
    <property type="match status" value="1"/>
</dbReference>
<comment type="cofactor">
    <cofactor evidence="5">
        <name>Mg(2+)</name>
        <dbReference type="ChEBI" id="CHEBI:18420"/>
    </cofactor>
</comment>
<dbReference type="InterPro" id="IPR033704">
    <property type="entry name" value="dUTPase_trimeric"/>
</dbReference>
<accession>A0A1M7SU24</accession>
<dbReference type="AlphaFoldDB" id="A0A1M7SU24"/>
<dbReference type="GO" id="GO:0046081">
    <property type="term" value="P:dUTP catabolic process"/>
    <property type="evidence" value="ECO:0007669"/>
    <property type="project" value="InterPro"/>
</dbReference>
<dbReference type="EC" id="3.6.1.23" evidence="5"/>
<feature type="domain" description="dUTPase-like" evidence="6">
    <location>
        <begin position="28"/>
        <end position="158"/>
    </location>
</feature>
<dbReference type="Pfam" id="PF00692">
    <property type="entry name" value="dUTPase"/>
    <property type="match status" value="1"/>
</dbReference>
<dbReference type="HAMAP" id="MF_00116">
    <property type="entry name" value="dUTPase_bact"/>
    <property type="match status" value="1"/>
</dbReference>
<dbReference type="OrthoDB" id="9809956at2"/>
<dbReference type="CDD" id="cd07557">
    <property type="entry name" value="trimeric_dUTPase"/>
    <property type="match status" value="1"/>
</dbReference>
<dbReference type="UniPathway" id="UPA00610">
    <property type="reaction ID" value="UER00666"/>
</dbReference>
<gene>
    <name evidence="5" type="primary">dut</name>
    <name evidence="7" type="ORF">SAMN05216200_103224</name>
</gene>
<dbReference type="Proteomes" id="UP000184066">
    <property type="component" value="Unassembled WGS sequence"/>
</dbReference>
<keyword evidence="5" id="KW-0460">Magnesium</keyword>
<evidence type="ECO:0000256" key="1">
    <source>
        <dbReference type="ARBA" id="ARBA00006581"/>
    </source>
</evidence>
<keyword evidence="8" id="KW-1185">Reference proteome</keyword>
<feature type="binding site" evidence="5">
    <location>
        <position position="92"/>
    </location>
    <ligand>
        <name>substrate</name>
    </ligand>
</feature>
<dbReference type="InterPro" id="IPR029054">
    <property type="entry name" value="dUTPase-like"/>
</dbReference>
<feature type="binding site" evidence="5">
    <location>
        <begin position="96"/>
        <end position="98"/>
    </location>
    <ligand>
        <name>substrate</name>
    </ligand>
</feature>
<keyword evidence="5" id="KW-0479">Metal-binding</keyword>
<name>A0A1M7SU24_9RHOB</name>
<dbReference type="NCBIfam" id="TIGR00576">
    <property type="entry name" value="dut"/>
    <property type="match status" value="1"/>
</dbReference>